<evidence type="ECO:0000313" key="11">
    <source>
        <dbReference type="EMBL" id="WPU97113.1"/>
    </source>
</evidence>
<dbReference type="HAMAP" id="MF_00022">
    <property type="entry name" value="Glu_tRNA_synth_type1"/>
    <property type="match status" value="1"/>
</dbReference>
<dbReference type="InterPro" id="IPR020752">
    <property type="entry name" value="Glu-tRNA-synth_I_codon-bd_sub1"/>
</dbReference>
<evidence type="ECO:0000259" key="10">
    <source>
        <dbReference type="Pfam" id="PF19269"/>
    </source>
</evidence>
<dbReference type="SUPFAM" id="SSF52374">
    <property type="entry name" value="Nucleotidylyl transferase"/>
    <property type="match status" value="1"/>
</dbReference>
<feature type="domain" description="Glutamyl/glutaminyl-tRNA synthetase class Ib catalytic" evidence="9">
    <location>
        <begin position="5"/>
        <end position="345"/>
    </location>
</feature>
<dbReference type="PROSITE" id="PS00178">
    <property type="entry name" value="AA_TRNA_LIGASE_I"/>
    <property type="match status" value="1"/>
</dbReference>
<dbReference type="Gene3D" id="1.10.8.70">
    <property type="entry name" value="Glutamate-tRNA synthetase, class I, anticodon-binding domain 1"/>
    <property type="match status" value="1"/>
</dbReference>
<dbReference type="EC" id="6.1.1.17" evidence="8"/>
<keyword evidence="7 8" id="KW-0030">Aminoacyl-tRNA synthetase</keyword>
<evidence type="ECO:0000256" key="6">
    <source>
        <dbReference type="ARBA" id="ARBA00022917"/>
    </source>
</evidence>
<comment type="function">
    <text evidence="8">Catalyzes the attachment of glutamate to tRNA(Glu) in a two-step reaction: glutamate is first activated by ATP to form Glu-AMP and then transferred to the acceptor end of tRNA(Glu).</text>
</comment>
<feature type="short sequence motif" description="'KMSKS' region" evidence="8">
    <location>
        <begin position="259"/>
        <end position="263"/>
    </location>
</feature>
<feature type="short sequence motif" description="'HIGH' region" evidence="8">
    <location>
        <begin position="12"/>
        <end position="22"/>
    </location>
</feature>
<dbReference type="InterPro" id="IPR001412">
    <property type="entry name" value="aa-tRNA-synth_I_CS"/>
</dbReference>
<keyword evidence="6 8" id="KW-0648">Protein biosynthesis</keyword>
<dbReference type="Pfam" id="PF19269">
    <property type="entry name" value="Anticodon_2"/>
    <property type="match status" value="1"/>
</dbReference>
<keyword evidence="12" id="KW-1185">Reference proteome</keyword>
<evidence type="ECO:0000256" key="7">
    <source>
        <dbReference type="ARBA" id="ARBA00023146"/>
    </source>
</evidence>
<keyword evidence="2 8" id="KW-0963">Cytoplasm</keyword>
<dbReference type="NCBIfam" id="TIGR00464">
    <property type="entry name" value="gltX_bact"/>
    <property type="match status" value="1"/>
</dbReference>
<dbReference type="Gene3D" id="1.10.10.350">
    <property type="match status" value="1"/>
</dbReference>
<dbReference type="EMBL" id="CP139558">
    <property type="protein sequence ID" value="WPU97113.1"/>
    <property type="molecule type" value="Genomic_DNA"/>
</dbReference>
<proteinExistence type="inferred from homology"/>
<dbReference type="InterPro" id="IPR033910">
    <property type="entry name" value="GluRS_core"/>
</dbReference>
<keyword evidence="4 8" id="KW-0547">Nucleotide-binding</keyword>
<name>A0ABZ0TYI1_9SPHI</name>
<sequence length="507" mass="57701">MTDKKVRVRFAPSPTGGLHLGGVRTVLFNYLFAKKHHGDFILRIEDTDQTRYVEGAEEYILDCLKWCGLQPDESPVAGGQFAPYRQSERKAIYREYAERLVMQGHAYYAFDTAEELDKNRKEIPNFQYGQVYRKSLRNSISLPQHEVDALLDAGTPHVIRIKMPADETISFMDMIRGHVSFETNLVDDKVLLKADGMPTYHLAVVVDDFLMKISHAFRGEEWLPSAPVHLLLWEYLGWKNQMPQWAHLPLILKPDGHGKLSKRDGDRLGFPVYAMNWFDAKSGDLTAGFRELGFLPEAFLNLLATLGWNDGTDREIFTLDELIEKFSLERVSKAGAKFDFEKAKWFNAEWIKKLDAESLAPKVKTILEDKGITVADEDYLLAVINLVKDRCVLLPDFYTQAAYFFEQPKEYDLNAVKPKWTDAKTDFFNALTALLNSSETALEAHGFEAQFKTLMEEKALKAGDVMLPFRIMLVGGKFGPHVFDIAAQLGRTETVSRMAKALTEFSS</sequence>
<reference evidence="11 12" key="1">
    <citation type="submission" date="2023-11" db="EMBL/GenBank/DDBJ databases">
        <title>Analysis of the Genomes of Mucilaginibacter gossypii cycad 4 and M. sabulilitoris SNA2: microbes with the potential for plant growth promotion.</title>
        <authorList>
            <person name="Hirsch A.M."/>
            <person name="Humm E."/>
            <person name="Rubbi M."/>
            <person name="Del Vecchio G."/>
            <person name="Ha S.M."/>
            <person name="Pellegrini M."/>
            <person name="Gunsalus R.P."/>
        </authorList>
    </citation>
    <scope>NUCLEOTIDE SEQUENCE [LARGE SCALE GENOMIC DNA]</scope>
    <source>
        <strain evidence="11 12">SNA2</strain>
    </source>
</reference>
<dbReference type="InterPro" id="IPR020058">
    <property type="entry name" value="Glu/Gln-tRNA-synth_Ib_cat-dom"/>
</dbReference>
<evidence type="ECO:0000256" key="1">
    <source>
        <dbReference type="ARBA" id="ARBA00007894"/>
    </source>
</evidence>
<dbReference type="InterPro" id="IPR008925">
    <property type="entry name" value="aa_tRNA-synth_I_cd-bd_sf"/>
</dbReference>
<organism evidence="11 12">
    <name type="scientific">Mucilaginibacter sabulilitoris</name>
    <dbReference type="NCBI Taxonomy" id="1173583"/>
    <lineage>
        <taxon>Bacteria</taxon>
        <taxon>Pseudomonadati</taxon>
        <taxon>Bacteroidota</taxon>
        <taxon>Sphingobacteriia</taxon>
        <taxon>Sphingobacteriales</taxon>
        <taxon>Sphingobacteriaceae</taxon>
        <taxon>Mucilaginibacter</taxon>
    </lineage>
</organism>
<evidence type="ECO:0000256" key="8">
    <source>
        <dbReference type="HAMAP-Rule" id="MF_00022"/>
    </source>
</evidence>
<dbReference type="GO" id="GO:0004818">
    <property type="term" value="F:glutamate-tRNA ligase activity"/>
    <property type="evidence" value="ECO:0007669"/>
    <property type="project" value="UniProtKB-EC"/>
</dbReference>
<evidence type="ECO:0000259" key="9">
    <source>
        <dbReference type="Pfam" id="PF00749"/>
    </source>
</evidence>
<dbReference type="CDD" id="cd00808">
    <property type="entry name" value="GluRS_core"/>
    <property type="match status" value="1"/>
</dbReference>
<dbReference type="PRINTS" id="PR00987">
    <property type="entry name" value="TRNASYNTHGLU"/>
</dbReference>
<comment type="caution">
    <text evidence="8">Lacks conserved residue(s) required for the propagation of feature annotation.</text>
</comment>
<dbReference type="InterPro" id="IPR014729">
    <property type="entry name" value="Rossmann-like_a/b/a_fold"/>
</dbReference>
<evidence type="ECO:0000313" key="12">
    <source>
        <dbReference type="Proteomes" id="UP001324380"/>
    </source>
</evidence>
<feature type="domain" description="Aminoacyl-tRNA synthetase class I anticodon-binding" evidence="10">
    <location>
        <begin position="360"/>
        <end position="502"/>
    </location>
</feature>
<comment type="subcellular location">
    <subcellularLocation>
        <location evidence="8">Cytoplasm</location>
    </subcellularLocation>
</comment>
<comment type="subunit">
    <text evidence="8">Monomer.</text>
</comment>
<dbReference type="Pfam" id="PF00749">
    <property type="entry name" value="tRNA-synt_1c"/>
    <property type="match status" value="1"/>
</dbReference>
<dbReference type="InterPro" id="IPR004527">
    <property type="entry name" value="Glu-tRNA-ligase_bac/mito"/>
</dbReference>
<dbReference type="RefSeq" id="WP_321566198.1">
    <property type="nucleotide sequence ID" value="NZ_CP139558.1"/>
</dbReference>
<protein>
    <recommendedName>
        <fullName evidence="8">Glutamate--tRNA ligase</fullName>
        <ecNumber evidence="8">6.1.1.17</ecNumber>
    </recommendedName>
    <alternativeName>
        <fullName evidence="8">Glutamyl-tRNA synthetase</fullName>
        <shortName evidence="8">GluRS</shortName>
    </alternativeName>
</protein>
<evidence type="ECO:0000256" key="3">
    <source>
        <dbReference type="ARBA" id="ARBA00022598"/>
    </source>
</evidence>
<keyword evidence="5 8" id="KW-0067">ATP-binding</keyword>
<dbReference type="Proteomes" id="UP001324380">
    <property type="component" value="Chromosome"/>
</dbReference>
<dbReference type="InterPro" id="IPR045462">
    <property type="entry name" value="aa-tRNA-synth_I_cd-bd"/>
</dbReference>
<evidence type="ECO:0000256" key="5">
    <source>
        <dbReference type="ARBA" id="ARBA00022840"/>
    </source>
</evidence>
<comment type="catalytic activity">
    <reaction evidence="8">
        <text>tRNA(Glu) + L-glutamate + ATP = L-glutamyl-tRNA(Glu) + AMP + diphosphate</text>
        <dbReference type="Rhea" id="RHEA:23540"/>
        <dbReference type="Rhea" id="RHEA-COMP:9663"/>
        <dbReference type="Rhea" id="RHEA-COMP:9680"/>
        <dbReference type="ChEBI" id="CHEBI:29985"/>
        <dbReference type="ChEBI" id="CHEBI:30616"/>
        <dbReference type="ChEBI" id="CHEBI:33019"/>
        <dbReference type="ChEBI" id="CHEBI:78442"/>
        <dbReference type="ChEBI" id="CHEBI:78520"/>
        <dbReference type="ChEBI" id="CHEBI:456215"/>
        <dbReference type="EC" id="6.1.1.17"/>
    </reaction>
</comment>
<dbReference type="InterPro" id="IPR049940">
    <property type="entry name" value="GluQ/Sye"/>
</dbReference>
<accession>A0ABZ0TYI1</accession>
<comment type="similarity">
    <text evidence="1 8">Belongs to the class-I aminoacyl-tRNA synthetase family. Glutamate--tRNA ligase type 1 subfamily.</text>
</comment>
<dbReference type="InterPro" id="IPR000924">
    <property type="entry name" value="Glu/Gln-tRNA-synth"/>
</dbReference>
<evidence type="ECO:0000256" key="2">
    <source>
        <dbReference type="ARBA" id="ARBA00022490"/>
    </source>
</evidence>
<feature type="binding site" evidence="8">
    <location>
        <position position="262"/>
    </location>
    <ligand>
        <name>ATP</name>
        <dbReference type="ChEBI" id="CHEBI:30616"/>
    </ligand>
</feature>
<dbReference type="InterPro" id="IPR020751">
    <property type="entry name" value="aa-tRNA-synth_I_codon-bd_sub2"/>
</dbReference>
<dbReference type="SUPFAM" id="SSF48163">
    <property type="entry name" value="An anticodon-binding domain of class I aminoacyl-tRNA synthetases"/>
    <property type="match status" value="1"/>
</dbReference>
<keyword evidence="3 8" id="KW-0436">Ligase</keyword>
<gene>
    <name evidence="8 11" type="primary">gltX</name>
    <name evidence="11" type="ORF">SNE25_02600</name>
</gene>
<dbReference type="PANTHER" id="PTHR43311">
    <property type="entry name" value="GLUTAMATE--TRNA LIGASE"/>
    <property type="match status" value="1"/>
</dbReference>
<evidence type="ECO:0000256" key="4">
    <source>
        <dbReference type="ARBA" id="ARBA00022741"/>
    </source>
</evidence>
<dbReference type="PANTHER" id="PTHR43311:SF2">
    <property type="entry name" value="GLUTAMATE--TRNA LIGASE, MITOCHONDRIAL-RELATED"/>
    <property type="match status" value="1"/>
</dbReference>
<dbReference type="Gene3D" id="3.40.50.620">
    <property type="entry name" value="HUPs"/>
    <property type="match status" value="1"/>
</dbReference>